<evidence type="ECO:0000259" key="2">
    <source>
        <dbReference type="Pfam" id="PF10512"/>
    </source>
</evidence>
<name>B9T1C8_RICCO</name>
<gene>
    <name evidence="3" type="ORF">RCOM_0193850</name>
</gene>
<dbReference type="PANTHER" id="PTHR37248:SF1">
    <property type="entry name" value="TRANSLATION INITIATION FACTOR"/>
    <property type="match status" value="1"/>
</dbReference>
<organism evidence="3 4">
    <name type="scientific">Ricinus communis</name>
    <name type="common">Castor bean</name>
    <dbReference type="NCBI Taxonomy" id="3988"/>
    <lineage>
        <taxon>Eukaryota</taxon>
        <taxon>Viridiplantae</taxon>
        <taxon>Streptophyta</taxon>
        <taxon>Embryophyta</taxon>
        <taxon>Tracheophyta</taxon>
        <taxon>Spermatophyta</taxon>
        <taxon>Magnoliopsida</taxon>
        <taxon>eudicotyledons</taxon>
        <taxon>Gunneridae</taxon>
        <taxon>Pentapetalae</taxon>
        <taxon>rosids</taxon>
        <taxon>fabids</taxon>
        <taxon>Malpighiales</taxon>
        <taxon>Euphorbiaceae</taxon>
        <taxon>Acalyphoideae</taxon>
        <taxon>Acalypheae</taxon>
        <taxon>Ricinus</taxon>
    </lineage>
</organism>
<evidence type="ECO:0000313" key="3">
    <source>
        <dbReference type="EMBL" id="EEF30337.1"/>
    </source>
</evidence>
<dbReference type="Pfam" id="PF10512">
    <property type="entry name" value="Borealin"/>
    <property type="match status" value="1"/>
</dbReference>
<dbReference type="AlphaFoldDB" id="B9T1C8"/>
<dbReference type="FunCoup" id="B9T1C8">
    <property type="interactions" value="236"/>
</dbReference>
<dbReference type="eggNOG" id="ENOG502QUBW">
    <property type="taxonomic scope" value="Eukaryota"/>
</dbReference>
<dbReference type="PANTHER" id="PTHR37248">
    <property type="entry name" value="TRANSLATION INITIATION FACTOR"/>
    <property type="match status" value="1"/>
</dbReference>
<dbReference type="InParanoid" id="B9T1C8"/>
<feature type="region of interest" description="Disordered" evidence="1">
    <location>
        <begin position="1"/>
        <end position="26"/>
    </location>
</feature>
<sequence>MPRRRVKRNVKEAASSPGPGVEPQIQEQGKQVPLIDHEVERQCAAIRAIGEVEIEHSLTRLRLLRSYFSEEKLQTPVLQFFRENLPNLSIIKNSETGEFEVRWSDKDDNLSMSQAPNGRDLHASLLHGLSVAYPDCSANPSLSGFELSSNAVRTSLLGVDSLQMKDFVMEGPPDSQMFVDGLKTPGVTSQRMSIGMTPKTLRLPKPGEMLLSVRGSPLGVYKEDNMEAIHESEEG</sequence>
<reference evidence="4" key="1">
    <citation type="journal article" date="2010" name="Nat. Biotechnol.">
        <title>Draft genome sequence of the oilseed species Ricinus communis.</title>
        <authorList>
            <person name="Chan A.P."/>
            <person name="Crabtree J."/>
            <person name="Zhao Q."/>
            <person name="Lorenzi H."/>
            <person name="Orvis J."/>
            <person name="Puiu D."/>
            <person name="Melake-Berhan A."/>
            <person name="Jones K.M."/>
            <person name="Redman J."/>
            <person name="Chen G."/>
            <person name="Cahoon E.B."/>
            <person name="Gedil M."/>
            <person name="Stanke M."/>
            <person name="Haas B.J."/>
            <person name="Wortman J.R."/>
            <person name="Fraser-Liggett C.M."/>
            <person name="Ravel J."/>
            <person name="Rabinowicz P.D."/>
        </authorList>
    </citation>
    <scope>NUCLEOTIDE SEQUENCE [LARGE SCALE GENOMIC DNA]</scope>
    <source>
        <strain evidence="4">cv. Hale</strain>
    </source>
</reference>
<feature type="domain" description="Borealin C-terminal" evidence="2">
    <location>
        <begin position="183"/>
        <end position="221"/>
    </location>
</feature>
<evidence type="ECO:0000256" key="1">
    <source>
        <dbReference type="SAM" id="MobiDB-lite"/>
    </source>
</evidence>
<dbReference type="Proteomes" id="UP000008311">
    <property type="component" value="Unassembled WGS sequence"/>
</dbReference>
<dbReference type="EMBL" id="EQ974333">
    <property type="protein sequence ID" value="EEF30337.1"/>
    <property type="molecule type" value="Genomic_DNA"/>
</dbReference>
<keyword evidence="4" id="KW-1185">Reference proteome</keyword>
<accession>B9T1C8</accession>
<dbReference type="STRING" id="3988.B9T1C8"/>
<dbReference type="InterPro" id="IPR046466">
    <property type="entry name" value="Borealin_C"/>
</dbReference>
<protein>
    <recommendedName>
        <fullName evidence="2">Borealin C-terminal domain-containing protein</fullName>
    </recommendedName>
</protein>
<evidence type="ECO:0000313" key="4">
    <source>
        <dbReference type="Proteomes" id="UP000008311"/>
    </source>
</evidence>
<proteinExistence type="predicted"/>